<keyword evidence="5" id="KW-0378">Hydrolase</keyword>
<keyword evidence="7" id="KW-0325">Glycoprotein</keyword>
<evidence type="ECO:0000256" key="6">
    <source>
        <dbReference type="ARBA" id="ARBA00023157"/>
    </source>
</evidence>
<evidence type="ECO:0000256" key="4">
    <source>
        <dbReference type="ARBA" id="ARBA00022759"/>
    </source>
</evidence>
<comment type="similarity">
    <text evidence="1">Belongs to the nuclease type I family.</text>
</comment>
<dbReference type="Pfam" id="PF02265">
    <property type="entry name" value="S1-P1_nuclease"/>
    <property type="match status" value="1"/>
</dbReference>
<evidence type="ECO:0000256" key="2">
    <source>
        <dbReference type="ARBA" id="ARBA00022722"/>
    </source>
</evidence>
<keyword evidence="6" id="KW-1015">Disulfide bond</keyword>
<evidence type="ECO:0000256" key="8">
    <source>
        <dbReference type="SAM" id="SignalP"/>
    </source>
</evidence>
<evidence type="ECO:0000313" key="9">
    <source>
        <dbReference type="EMBL" id="KAF0687465.1"/>
    </source>
</evidence>
<keyword evidence="3" id="KW-0479">Metal-binding</keyword>
<reference evidence="9" key="2">
    <citation type="submission" date="2019-06" db="EMBL/GenBank/DDBJ databases">
        <title>Genomics analysis of Aphanomyces spp. identifies a new class of oomycete effector associated with host adaptation.</title>
        <authorList>
            <person name="Gaulin E."/>
        </authorList>
    </citation>
    <scope>NUCLEOTIDE SEQUENCE</scope>
    <source>
        <strain evidence="9">CBS 578.67</strain>
    </source>
</reference>
<dbReference type="InterPro" id="IPR003154">
    <property type="entry name" value="S1/P1nuclease"/>
</dbReference>
<organism evidence="10 11">
    <name type="scientific">Aphanomyces stellatus</name>
    <dbReference type="NCBI Taxonomy" id="120398"/>
    <lineage>
        <taxon>Eukaryota</taxon>
        <taxon>Sar</taxon>
        <taxon>Stramenopiles</taxon>
        <taxon>Oomycota</taxon>
        <taxon>Saprolegniomycetes</taxon>
        <taxon>Saprolegniales</taxon>
        <taxon>Verrucalvaceae</taxon>
        <taxon>Aphanomyces</taxon>
    </lineage>
</organism>
<dbReference type="Gene3D" id="1.10.575.10">
    <property type="entry name" value="P1 Nuclease"/>
    <property type="match status" value="1"/>
</dbReference>
<dbReference type="EMBL" id="CAADRA010006938">
    <property type="protein sequence ID" value="VFT97481.1"/>
    <property type="molecule type" value="Genomic_DNA"/>
</dbReference>
<reference evidence="10 11" key="1">
    <citation type="submission" date="2019-03" db="EMBL/GenBank/DDBJ databases">
        <authorList>
            <person name="Gaulin E."/>
            <person name="Dumas B."/>
        </authorList>
    </citation>
    <scope>NUCLEOTIDE SEQUENCE [LARGE SCALE GENOMIC DNA]</scope>
    <source>
        <strain evidence="10">CBS 568.67</strain>
    </source>
</reference>
<evidence type="ECO:0000256" key="1">
    <source>
        <dbReference type="ARBA" id="ARBA00009547"/>
    </source>
</evidence>
<dbReference type="Proteomes" id="UP000332933">
    <property type="component" value="Unassembled WGS sequence"/>
</dbReference>
<dbReference type="PANTHER" id="PTHR33146">
    <property type="entry name" value="ENDONUCLEASE 4"/>
    <property type="match status" value="1"/>
</dbReference>
<dbReference type="InterPro" id="IPR008947">
    <property type="entry name" value="PLipase_C/P1_nuclease_dom_sf"/>
</dbReference>
<feature type="signal peptide" evidence="8">
    <location>
        <begin position="1"/>
        <end position="18"/>
    </location>
</feature>
<evidence type="ECO:0000313" key="10">
    <source>
        <dbReference type="EMBL" id="VFT97481.1"/>
    </source>
</evidence>
<keyword evidence="11" id="KW-1185">Reference proteome</keyword>
<dbReference type="EMBL" id="VJMH01006912">
    <property type="protein sequence ID" value="KAF0687465.1"/>
    <property type="molecule type" value="Genomic_DNA"/>
</dbReference>
<dbReference type="SUPFAM" id="SSF48537">
    <property type="entry name" value="Phospholipase C/P1 nuclease"/>
    <property type="match status" value="1"/>
</dbReference>
<evidence type="ECO:0000256" key="3">
    <source>
        <dbReference type="ARBA" id="ARBA00022723"/>
    </source>
</evidence>
<keyword evidence="8" id="KW-0732">Signal</keyword>
<keyword evidence="4" id="KW-0255">Endonuclease</keyword>
<dbReference type="GO" id="GO:0004519">
    <property type="term" value="F:endonuclease activity"/>
    <property type="evidence" value="ECO:0007669"/>
    <property type="project" value="UniProtKB-KW"/>
</dbReference>
<name>A0A485LFZ7_9STRA</name>
<accession>A0A485LFZ7</accession>
<evidence type="ECO:0000256" key="7">
    <source>
        <dbReference type="ARBA" id="ARBA00023180"/>
    </source>
</evidence>
<gene>
    <name evidence="10" type="primary">Aste57867_20802</name>
    <name evidence="9" type="ORF">As57867_020734</name>
    <name evidence="10" type="ORF">ASTE57867_20802</name>
</gene>
<dbReference type="CDD" id="cd11010">
    <property type="entry name" value="S1-P1_nuclease"/>
    <property type="match status" value="1"/>
</dbReference>
<dbReference type="GO" id="GO:0016788">
    <property type="term" value="F:hydrolase activity, acting on ester bonds"/>
    <property type="evidence" value="ECO:0007669"/>
    <property type="project" value="InterPro"/>
</dbReference>
<feature type="chain" id="PRO_5036116516" evidence="8">
    <location>
        <begin position="19"/>
        <end position="347"/>
    </location>
</feature>
<evidence type="ECO:0000313" key="11">
    <source>
        <dbReference type="Proteomes" id="UP000332933"/>
    </source>
</evidence>
<dbReference type="GO" id="GO:0003676">
    <property type="term" value="F:nucleic acid binding"/>
    <property type="evidence" value="ECO:0007669"/>
    <property type="project" value="InterPro"/>
</dbReference>
<evidence type="ECO:0000256" key="5">
    <source>
        <dbReference type="ARBA" id="ARBA00022801"/>
    </source>
</evidence>
<keyword evidence="2" id="KW-0540">Nuclease</keyword>
<proteinExistence type="inferred from homology"/>
<dbReference type="GO" id="GO:0046872">
    <property type="term" value="F:metal ion binding"/>
    <property type="evidence" value="ECO:0007669"/>
    <property type="project" value="UniProtKB-KW"/>
</dbReference>
<protein>
    <submittedName>
        <fullName evidence="10">Aste57867_20802 protein</fullName>
    </submittedName>
</protein>
<dbReference type="PANTHER" id="PTHR33146:SF10">
    <property type="entry name" value="STRAND-SPECIFIC NUCLEASE, PUTATIVE-RELATED"/>
    <property type="match status" value="1"/>
</dbReference>
<dbReference type="GO" id="GO:0006308">
    <property type="term" value="P:DNA catabolic process"/>
    <property type="evidence" value="ECO:0007669"/>
    <property type="project" value="InterPro"/>
</dbReference>
<dbReference type="AlphaFoldDB" id="A0A485LFZ7"/>
<dbReference type="OrthoDB" id="441446at2759"/>
<sequence>MKSFSAIVLAAAVGSTQAFWDNGHMLVGEIATQHMDDEDVGTIHALLDYQEKDFPNTNTVTTAAIWPDLIKCNSLVSTYCPSPLTPSLGMLDIFHYVDLPVNVNGTDYHGLTSADVQKLFDAKLDGFADDYLDKALKTMNTTHSLYAANFVTRMVIHIFGDIHQPLHAVGGVSDTFPKGDAGGNFYVFKSPCVGGNLHAIWDSVYGKYGSVNWSPDFTPETPNYEALVANATALVEQYADEDDKLDFESLRDVDYTSFVNALSTGPKALLKQVMLRSYDLARDAVYADLDLNCDMQNGRCVVPCPSQEYGDRLVDATERRIVLAGKRLGVILSQFARRVRQLNLLEN</sequence>